<sequence length="446" mass="48340">MTNKNNRGQSQISDKFKSLSTGFNNTINNLSDGINKVTSQVRSSYRNTTFYKKTSPYTKKIRQHVTKNSMYYILLLVIILFSVWTGIKTQSNILNPNQFALLLRQNAHLIILTLPMLWVIVSGNIDLSVGRLFGLSGYLALRTFNQTNSVIAALIVTLLIGLVIGISTGFLVGYMKIPAFIVTLGGMLLFQGLLLFLSNGTTITPSADVDASAFRNFALYTLDYRIGKFHIVGFIILMSLAIILVSLNIFGYVSKKKTGLKGEWVISFIMKQIVILGLFTAVAILLAFSENGLQLYILYVIGFVALFIFISKYTKFGRAIYAIGGNKKAAALSGVNVNWTLMKIFMIIALVASFGGVIYASVNSATESSAGAGAELTVISSVFVGGASVSGGIGTIIGTVIGSFIINFIQIGFAILQEQAAIINIIQAAILVGVVFYDTVARRKIG</sequence>
<feature type="transmembrane region" description="Helical" evidence="11">
    <location>
        <begin position="229"/>
        <end position="253"/>
    </location>
</feature>
<keyword evidence="7 11" id="KW-1133">Transmembrane helix</keyword>
<feature type="transmembrane region" description="Helical" evidence="11">
    <location>
        <begin position="293"/>
        <end position="310"/>
    </location>
</feature>
<comment type="subcellular location">
    <subcellularLocation>
        <location evidence="1">Cell membrane</location>
        <topology evidence="1">Multi-pass membrane protein</topology>
    </subcellularLocation>
</comment>
<dbReference type="InterPro" id="IPR001851">
    <property type="entry name" value="ABC_transp_permease"/>
</dbReference>
<accession>A0A4V3C393</accession>
<dbReference type="PANTHER" id="PTHR32196:SF32">
    <property type="entry name" value="XYLOSE TRANSPORT SYSTEM PERMEASE PROTEIN XYLH"/>
    <property type="match status" value="1"/>
</dbReference>
<dbReference type="CDD" id="cd06579">
    <property type="entry name" value="TM_PBP1_transp_AraH_like"/>
    <property type="match status" value="1"/>
</dbReference>
<keyword evidence="5 12" id="KW-0762">Sugar transport</keyword>
<keyword evidence="3" id="KW-1003">Cell membrane</keyword>
<feature type="transmembrane region" description="Helical" evidence="11">
    <location>
        <begin position="179"/>
        <end position="197"/>
    </location>
</feature>
<feature type="transmembrane region" description="Helical" evidence="11">
    <location>
        <begin position="69"/>
        <end position="87"/>
    </location>
</feature>
<evidence type="ECO:0000256" key="3">
    <source>
        <dbReference type="ARBA" id="ARBA00022475"/>
    </source>
</evidence>
<dbReference type="OrthoDB" id="9813906at2"/>
<evidence type="ECO:0000256" key="1">
    <source>
        <dbReference type="ARBA" id="ARBA00004651"/>
    </source>
</evidence>
<evidence type="ECO:0000256" key="5">
    <source>
        <dbReference type="ARBA" id="ARBA00022597"/>
    </source>
</evidence>
<evidence type="ECO:0000256" key="11">
    <source>
        <dbReference type="SAM" id="Phobius"/>
    </source>
</evidence>
<evidence type="ECO:0000313" key="13">
    <source>
        <dbReference type="Proteomes" id="UP000295518"/>
    </source>
</evidence>
<evidence type="ECO:0000256" key="8">
    <source>
        <dbReference type="ARBA" id="ARBA00023136"/>
    </source>
</evidence>
<dbReference type="Proteomes" id="UP000295518">
    <property type="component" value="Unassembled WGS sequence"/>
</dbReference>
<evidence type="ECO:0000256" key="4">
    <source>
        <dbReference type="ARBA" id="ARBA00022519"/>
    </source>
</evidence>
<reference evidence="12 13" key="1">
    <citation type="submission" date="2019-03" db="EMBL/GenBank/DDBJ databases">
        <title>Genomic Encyclopedia of Archaeal and Bacterial Type Strains, Phase II (KMG-II): from individual species to whole genera.</title>
        <authorList>
            <person name="Goeker M."/>
        </authorList>
    </citation>
    <scope>NUCLEOTIDE SEQUENCE [LARGE SCALE GENOMIC DNA]</scope>
    <source>
        <strain evidence="12 13">ATCC 700618</strain>
    </source>
</reference>
<keyword evidence="6 11" id="KW-0812">Transmembrane</keyword>
<feature type="transmembrane region" description="Helical" evidence="11">
    <location>
        <begin position="150"/>
        <end position="172"/>
    </location>
</feature>
<feature type="transmembrane region" description="Helical" evidence="11">
    <location>
        <begin position="421"/>
        <end position="440"/>
    </location>
</feature>
<evidence type="ECO:0000256" key="9">
    <source>
        <dbReference type="ARBA" id="ARBA00035611"/>
    </source>
</evidence>
<feature type="transmembrane region" description="Helical" evidence="11">
    <location>
        <begin position="382"/>
        <end position="409"/>
    </location>
</feature>
<dbReference type="AlphaFoldDB" id="A0A4V3C393"/>
<evidence type="ECO:0000256" key="10">
    <source>
        <dbReference type="ARBA" id="ARBA00035686"/>
    </source>
</evidence>
<dbReference type="PANTHER" id="PTHR32196">
    <property type="entry name" value="ABC TRANSPORTER PERMEASE PROTEIN YPHD-RELATED-RELATED"/>
    <property type="match status" value="1"/>
</dbReference>
<gene>
    <name evidence="12" type="ORF">EI74_0220</name>
</gene>
<evidence type="ECO:0000256" key="2">
    <source>
        <dbReference type="ARBA" id="ARBA00022448"/>
    </source>
</evidence>
<dbReference type="RefSeq" id="WP_094254297.1">
    <property type="nucleotide sequence ID" value="NZ_NNCE01000001.1"/>
</dbReference>
<keyword evidence="2" id="KW-0813">Transport</keyword>
<name>A0A4V3C393_9MOLU</name>
<evidence type="ECO:0000313" key="12">
    <source>
        <dbReference type="EMBL" id="TDO21189.1"/>
    </source>
</evidence>
<feature type="transmembrane region" description="Helical" evidence="11">
    <location>
        <begin position="265"/>
        <end position="287"/>
    </location>
</feature>
<feature type="transmembrane region" description="Helical" evidence="11">
    <location>
        <begin position="344"/>
        <end position="362"/>
    </location>
</feature>
<dbReference type="GO" id="GO:0005886">
    <property type="term" value="C:plasma membrane"/>
    <property type="evidence" value="ECO:0007669"/>
    <property type="project" value="UniProtKB-SubCell"/>
</dbReference>
<dbReference type="Pfam" id="PF02653">
    <property type="entry name" value="BPD_transp_2"/>
    <property type="match status" value="2"/>
</dbReference>
<dbReference type="GO" id="GO:0022857">
    <property type="term" value="F:transmembrane transporter activity"/>
    <property type="evidence" value="ECO:0007669"/>
    <property type="project" value="InterPro"/>
</dbReference>
<keyword evidence="4" id="KW-0997">Cell inner membrane</keyword>
<proteinExistence type="predicted"/>
<keyword evidence="13" id="KW-1185">Reference proteome</keyword>
<dbReference type="EMBL" id="SNWN01000009">
    <property type="protein sequence ID" value="TDO21189.1"/>
    <property type="molecule type" value="Genomic_DNA"/>
</dbReference>
<organism evidence="12 13">
    <name type="scientific">Mycoplasma testudineum</name>
    <dbReference type="NCBI Taxonomy" id="244584"/>
    <lineage>
        <taxon>Bacteria</taxon>
        <taxon>Bacillati</taxon>
        <taxon>Mycoplasmatota</taxon>
        <taxon>Mollicutes</taxon>
        <taxon>Mycoplasmataceae</taxon>
        <taxon>Mycoplasma</taxon>
    </lineage>
</organism>
<protein>
    <recommendedName>
        <fullName evidence="10">Xylose transport system permease protein XylH</fullName>
    </recommendedName>
</protein>
<comment type="caution">
    <text evidence="12">The sequence shown here is derived from an EMBL/GenBank/DDBJ whole genome shotgun (WGS) entry which is preliminary data.</text>
</comment>
<evidence type="ECO:0000256" key="7">
    <source>
        <dbReference type="ARBA" id="ARBA00022989"/>
    </source>
</evidence>
<evidence type="ECO:0000256" key="6">
    <source>
        <dbReference type="ARBA" id="ARBA00022692"/>
    </source>
</evidence>
<comment type="function">
    <text evidence="9">Part of the binding-protein-dependent transport system for D-xylose. Probably responsible for the translocation of the substrate across the membrane.</text>
</comment>
<keyword evidence="8 11" id="KW-0472">Membrane</keyword>
<feature type="transmembrane region" description="Helical" evidence="11">
    <location>
        <begin position="108"/>
        <end position="130"/>
    </location>
</feature>